<comment type="caution">
    <text evidence="1">The sequence shown here is derived from an EMBL/GenBank/DDBJ whole genome shotgun (WGS) entry which is preliminary data.</text>
</comment>
<evidence type="ECO:0000313" key="2">
    <source>
        <dbReference type="Proteomes" id="UP001597013"/>
    </source>
</evidence>
<protein>
    <submittedName>
        <fullName evidence="1">DUF2237 family protein</fullName>
    </submittedName>
</protein>
<dbReference type="EMBL" id="JBHTJL010000003">
    <property type="protein sequence ID" value="MFD1061806.1"/>
    <property type="molecule type" value="Genomic_DNA"/>
</dbReference>
<dbReference type="RefSeq" id="WP_386127058.1">
    <property type="nucleotide sequence ID" value="NZ_JBHTJL010000003.1"/>
</dbReference>
<evidence type="ECO:0000313" key="1">
    <source>
        <dbReference type="EMBL" id="MFD1061806.1"/>
    </source>
</evidence>
<reference evidence="2" key="1">
    <citation type="journal article" date="2019" name="Int. J. Syst. Evol. Microbiol.">
        <title>The Global Catalogue of Microorganisms (GCM) 10K type strain sequencing project: providing services to taxonomists for standard genome sequencing and annotation.</title>
        <authorList>
            <consortium name="The Broad Institute Genomics Platform"/>
            <consortium name="The Broad Institute Genome Sequencing Center for Infectious Disease"/>
            <person name="Wu L."/>
            <person name="Ma J."/>
        </authorList>
    </citation>
    <scope>NUCLEOTIDE SEQUENCE [LARGE SCALE GENOMIC DNA]</scope>
    <source>
        <strain evidence="2">CCUG 62215</strain>
    </source>
</reference>
<name>A0ABW3N5I5_9FLAO</name>
<gene>
    <name evidence="1" type="ORF">ACFQ1Q_01010</name>
</gene>
<organism evidence="1 2">
    <name type="scientific">Winogradskyella litorisediminis</name>
    <dbReference type="NCBI Taxonomy" id="1156618"/>
    <lineage>
        <taxon>Bacteria</taxon>
        <taxon>Pseudomonadati</taxon>
        <taxon>Bacteroidota</taxon>
        <taxon>Flavobacteriia</taxon>
        <taxon>Flavobacteriales</taxon>
        <taxon>Flavobacteriaceae</taxon>
        <taxon>Winogradskyella</taxon>
    </lineage>
</organism>
<dbReference type="InterPro" id="IPR018714">
    <property type="entry name" value="DUF2237"/>
</dbReference>
<dbReference type="Proteomes" id="UP001597013">
    <property type="component" value="Unassembled WGS sequence"/>
</dbReference>
<dbReference type="Gene3D" id="3.30.56.110">
    <property type="entry name" value="Protein of unknown function DUF2237"/>
    <property type="match status" value="1"/>
</dbReference>
<sequence length="119" mass="13256">MEAKNVYGKPLISCCTNPMTGYMRDGFCKTLMQDTGTHVVCAIVDDAFLKFSLSKGNDLITPIPQWQFPGLKSGDKWCLCISRWLEAKKAGVAPKIDLNATNKKALEFTSFDILEQYAI</sequence>
<dbReference type="PANTHER" id="PTHR37466:SF1">
    <property type="entry name" value="SLR1628 PROTEIN"/>
    <property type="match status" value="1"/>
</dbReference>
<dbReference type="Pfam" id="PF09996">
    <property type="entry name" value="DUF2237"/>
    <property type="match status" value="1"/>
</dbReference>
<dbReference type="PANTHER" id="PTHR37466">
    <property type="entry name" value="SLR1628 PROTEIN"/>
    <property type="match status" value="1"/>
</dbReference>
<keyword evidence="2" id="KW-1185">Reference proteome</keyword>
<accession>A0ABW3N5I5</accession>
<proteinExistence type="predicted"/>